<dbReference type="PANTHER" id="PTHR22931">
    <property type="entry name" value="PHOSPHOENOLPYRUVATE DIKINASE-RELATED"/>
    <property type="match status" value="1"/>
</dbReference>
<keyword evidence="8 19" id="KW-0418">Kinase</keyword>
<comment type="catalytic activity">
    <reaction evidence="11">
        <text>pyruvate + phosphate + ATP = phosphoenolpyruvate + AMP + diphosphate + H(+)</text>
        <dbReference type="Rhea" id="RHEA:10756"/>
        <dbReference type="ChEBI" id="CHEBI:15361"/>
        <dbReference type="ChEBI" id="CHEBI:15378"/>
        <dbReference type="ChEBI" id="CHEBI:30616"/>
        <dbReference type="ChEBI" id="CHEBI:33019"/>
        <dbReference type="ChEBI" id="CHEBI:43474"/>
        <dbReference type="ChEBI" id="CHEBI:58702"/>
        <dbReference type="ChEBI" id="CHEBI:456215"/>
        <dbReference type="EC" id="2.7.9.1"/>
    </reaction>
</comment>
<feature type="binding site" evidence="13">
    <location>
        <position position="615"/>
    </location>
    <ligand>
        <name>substrate</name>
    </ligand>
</feature>
<dbReference type="Gene3D" id="3.50.30.10">
    <property type="entry name" value="Phosphohistidine domain"/>
    <property type="match status" value="1"/>
</dbReference>
<evidence type="ECO:0000259" key="16">
    <source>
        <dbReference type="Pfam" id="PF00391"/>
    </source>
</evidence>
<dbReference type="RefSeq" id="WP_173223099.1">
    <property type="nucleotide sequence ID" value="NZ_CP048104.1"/>
</dbReference>
<dbReference type="InterPro" id="IPR036637">
    <property type="entry name" value="Phosphohistidine_dom_sf"/>
</dbReference>
<keyword evidence="10 14" id="KW-0460">Magnesium</keyword>
<sequence length="885" mass="98428">MSQVNVIPFHKGSMDMKDLLGGKGANLGEMTRSGLPVPPGFTITTRACLEYYKAEENLTSQQKQEIATALTALEKETGKQLGSSDQPLLVSVRSGAVFSMPGMMDTVLNLGLNDQTVLGLARLTDNERFAYDCYRRFIQMFSDVVLGIPHYRFERIIDERKGQTQTSSDTELTAPDWQWVIDRFKKVVREETGEVFPQDPMEQLYRAVIAVFDSWNNQRARIYRKIHKIPDDLGTAVNVQAMVFGNLGENSGTGVAFTRSPSTGEKTLYGEYLINAQGEDVVAGIRTPEPISSLKNEMPEVFEQFQRIARKLEDHYQDMQDIEFTVERGKLYLLQTRSGKRTAHAAVKIAVDLVQEGVIDRKTALKRVDPEQLDQILHRRIDPDAHLNVIAKGLPASPGAASGQIVFDADKAERWSQEGKKVILVRPETTPEDIHGIISSQGVLTSRGGMTSHAAVVARGMGKPCICGCEEIAIDLKKKTIQVNEVVLQEGEELSIDGGTGEVIKGIVPLIDPELSDEFQKLLRWADEYRRLSIRTNADNPADAAKALQFGAEGVGLCRTEHMFMETERIPLVRSMILAETQEQREEALQRLLPLQKEDFKGIFEAMKGLPVTIRLLDPPLHEFLPNMEELLIDLTRMQMTPDTDPQALQEKETLLKKVRTLHEFNPMLGHRGCRLGLIHPEIYAMQVEAIFLAAAEVLEAGGTVEPEIMVPLVGHVNELKELRKRIEEVAKQVKSKTKYQIPYTVGTMIELPRAALTADEIAAEADFFSFGTNDLTQTTFGYSRDDAEGKFLHHYVDQKILPDNPFITLDTAGVGKLVSMGVNLGRQTKPALKTGICGEHGGEKESIFFCHQSGLDYVSCSPFRVPLARLAAAQAALGKSVEED</sequence>
<protein>
    <recommendedName>
        <fullName evidence="4 11">Pyruvate, phosphate dikinase</fullName>
        <ecNumber evidence="3 11">2.7.9.1</ecNumber>
    </recommendedName>
</protein>
<dbReference type="EMBL" id="CP048104">
    <property type="protein sequence ID" value="QKG84930.1"/>
    <property type="molecule type" value="Genomic_DNA"/>
</dbReference>
<evidence type="ECO:0000256" key="1">
    <source>
        <dbReference type="ARBA" id="ARBA00001946"/>
    </source>
</evidence>
<feature type="binding site" evidence="13">
    <location>
        <position position="775"/>
    </location>
    <ligand>
        <name>substrate</name>
    </ligand>
</feature>
<keyword evidence="15" id="KW-0175">Coiled coil</keyword>
<dbReference type="PROSITE" id="PS00370">
    <property type="entry name" value="PEP_ENZYMES_PHOS_SITE"/>
    <property type="match status" value="1"/>
</dbReference>
<feature type="binding site" evidence="14">
    <location>
        <position position="751"/>
    </location>
    <ligand>
        <name>Mg(2+)</name>
        <dbReference type="ChEBI" id="CHEBI:18420"/>
    </ligand>
</feature>
<evidence type="ECO:0000256" key="14">
    <source>
        <dbReference type="PIRSR" id="PIRSR000853-3"/>
    </source>
</evidence>
<dbReference type="Gene3D" id="1.20.80.30">
    <property type="match status" value="1"/>
</dbReference>
<dbReference type="InterPro" id="IPR002192">
    <property type="entry name" value="PPDK_AMP/ATP-bd"/>
</dbReference>
<reference evidence="19 20" key="1">
    <citation type="submission" date="2020-01" db="EMBL/GenBank/DDBJ databases">
        <authorList>
            <person name="Gulvik C.A."/>
            <person name="Batra D.G."/>
        </authorList>
    </citation>
    <scope>NUCLEOTIDE SEQUENCE [LARGE SCALE GENOMIC DNA]</scope>
    <source>
        <strain evidence="19 20">W9323</strain>
    </source>
</reference>
<feature type="binding site" evidence="13">
    <location>
        <position position="772"/>
    </location>
    <ligand>
        <name>substrate</name>
    </ligand>
</feature>
<dbReference type="InterPro" id="IPR008279">
    <property type="entry name" value="PEP-util_enz_mobile_dom"/>
</dbReference>
<feature type="domain" description="PEP-utilising enzyme C-terminal" evidence="18">
    <location>
        <begin position="516"/>
        <end position="876"/>
    </location>
</feature>
<evidence type="ECO:0000259" key="17">
    <source>
        <dbReference type="Pfam" id="PF01326"/>
    </source>
</evidence>
<feature type="binding site" evidence="13">
    <location>
        <position position="559"/>
    </location>
    <ligand>
        <name>substrate</name>
    </ligand>
</feature>
<keyword evidence="20" id="KW-1185">Reference proteome</keyword>
<dbReference type="GO" id="GO:0050242">
    <property type="term" value="F:pyruvate, phosphate dikinase activity"/>
    <property type="evidence" value="ECO:0007669"/>
    <property type="project" value="UniProtKB-UniRule"/>
</dbReference>
<dbReference type="EC" id="2.7.9.1" evidence="3 11"/>
<dbReference type="Gene3D" id="3.30.1490.20">
    <property type="entry name" value="ATP-grasp fold, A domain"/>
    <property type="match status" value="1"/>
</dbReference>
<evidence type="ECO:0000256" key="5">
    <source>
        <dbReference type="ARBA" id="ARBA00022679"/>
    </source>
</evidence>
<dbReference type="SUPFAM" id="SSF56059">
    <property type="entry name" value="Glutathione synthetase ATP-binding domain-like"/>
    <property type="match status" value="1"/>
</dbReference>
<dbReference type="InterPro" id="IPR010121">
    <property type="entry name" value="Pyruvate_phosphate_dikinase"/>
</dbReference>
<keyword evidence="7" id="KW-0547">Nucleotide-binding</keyword>
<evidence type="ECO:0000256" key="15">
    <source>
        <dbReference type="SAM" id="Coils"/>
    </source>
</evidence>
<gene>
    <name evidence="19" type="ORF">GXN76_10925</name>
</gene>
<evidence type="ECO:0000256" key="10">
    <source>
        <dbReference type="ARBA" id="ARBA00022842"/>
    </source>
</evidence>
<evidence type="ECO:0000256" key="8">
    <source>
        <dbReference type="ARBA" id="ARBA00022777"/>
    </source>
</evidence>
<evidence type="ECO:0000259" key="18">
    <source>
        <dbReference type="Pfam" id="PF02896"/>
    </source>
</evidence>
<dbReference type="Pfam" id="PF02896">
    <property type="entry name" value="PEP-utilizers_C"/>
    <property type="match status" value="1"/>
</dbReference>
<name>A0A7D4BKI3_9BACL</name>
<evidence type="ECO:0000256" key="2">
    <source>
        <dbReference type="ARBA" id="ARBA00007837"/>
    </source>
</evidence>
<feature type="domain" description="Pyruvate phosphate dikinase AMP/ATP-binding" evidence="17">
    <location>
        <begin position="61"/>
        <end position="295"/>
    </location>
</feature>
<dbReference type="PROSITE" id="PS00742">
    <property type="entry name" value="PEP_ENZYMES_2"/>
    <property type="match status" value="1"/>
</dbReference>
<dbReference type="InterPro" id="IPR023151">
    <property type="entry name" value="PEP_util_CS"/>
</dbReference>
<feature type="binding site" evidence="13">
    <location>
        <position position="773"/>
    </location>
    <ligand>
        <name>substrate</name>
    </ligand>
</feature>
<feature type="active site" description="Proton donor" evidence="12">
    <location>
        <position position="838"/>
    </location>
</feature>
<feature type="active site" description="Tele-phosphohistidine intermediate" evidence="12">
    <location>
        <position position="453"/>
    </location>
</feature>
<accession>A0A7D4BKI3</accession>
<dbReference type="GO" id="GO:0005524">
    <property type="term" value="F:ATP binding"/>
    <property type="evidence" value="ECO:0007669"/>
    <property type="project" value="UniProtKB-UniRule"/>
</dbReference>
<dbReference type="InterPro" id="IPR015813">
    <property type="entry name" value="Pyrv/PenolPyrv_kinase-like_dom"/>
</dbReference>
<evidence type="ECO:0000256" key="7">
    <source>
        <dbReference type="ARBA" id="ARBA00022741"/>
    </source>
</evidence>
<dbReference type="Pfam" id="PF01326">
    <property type="entry name" value="PPDK_N"/>
    <property type="match status" value="2"/>
</dbReference>
<comment type="cofactor">
    <cofactor evidence="1 11 14">
        <name>Mg(2+)</name>
        <dbReference type="ChEBI" id="CHEBI:18420"/>
    </cofactor>
</comment>
<proteinExistence type="inferred from homology"/>
<evidence type="ECO:0000256" key="6">
    <source>
        <dbReference type="ARBA" id="ARBA00022723"/>
    </source>
</evidence>
<dbReference type="NCBIfam" id="NF004531">
    <property type="entry name" value="PRK05878.1"/>
    <property type="match status" value="1"/>
</dbReference>
<dbReference type="Pfam" id="PF00391">
    <property type="entry name" value="PEP-utilizers"/>
    <property type="match status" value="1"/>
</dbReference>
<dbReference type="InterPro" id="IPR018274">
    <property type="entry name" value="PEP_util_AS"/>
</dbReference>
<dbReference type="AlphaFoldDB" id="A0A7D4BKI3"/>
<dbReference type="InterPro" id="IPR000121">
    <property type="entry name" value="PEP_util_C"/>
</dbReference>
<evidence type="ECO:0000256" key="13">
    <source>
        <dbReference type="PIRSR" id="PIRSR000853-2"/>
    </source>
</evidence>
<feature type="coiled-coil region" evidence="15">
    <location>
        <begin position="713"/>
        <end position="740"/>
    </location>
</feature>
<evidence type="ECO:0000256" key="9">
    <source>
        <dbReference type="ARBA" id="ARBA00022840"/>
    </source>
</evidence>
<keyword evidence="5 19" id="KW-0808">Transferase</keyword>
<dbReference type="InterPro" id="IPR013815">
    <property type="entry name" value="ATP_grasp_subdomain_1"/>
</dbReference>
<dbReference type="NCBIfam" id="TIGR01828">
    <property type="entry name" value="pyru_phos_dikin"/>
    <property type="match status" value="1"/>
</dbReference>
<dbReference type="Gene3D" id="3.20.20.60">
    <property type="entry name" value="Phosphoenolpyruvate-binding domains"/>
    <property type="match status" value="1"/>
</dbReference>
<dbReference type="Gene3D" id="3.30.470.20">
    <property type="entry name" value="ATP-grasp fold, B domain"/>
    <property type="match status" value="1"/>
</dbReference>
<dbReference type="SUPFAM" id="SSF52009">
    <property type="entry name" value="Phosphohistidine domain"/>
    <property type="match status" value="1"/>
</dbReference>
<feature type="binding site" evidence="13">
    <location>
        <position position="751"/>
    </location>
    <ligand>
        <name>substrate</name>
    </ligand>
</feature>
<dbReference type="GO" id="GO:0046872">
    <property type="term" value="F:metal ion binding"/>
    <property type="evidence" value="ECO:0007669"/>
    <property type="project" value="UniProtKB-UniRule"/>
</dbReference>
<keyword evidence="19" id="KW-0670">Pyruvate</keyword>
<feature type="binding site" evidence="13">
    <location>
        <position position="774"/>
    </location>
    <ligand>
        <name>substrate</name>
    </ligand>
</feature>
<evidence type="ECO:0000256" key="11">
    <source>
        <dbReference type="PIRNR" id="PIRNR000853"/>
    </source>
</evidence>
<organism evidence="19 20">
    <name type="scientific">Kroppenstedtia pulmonis</name>
    <dbReference type="NCBI Taxonomy" id="1380685"/>
    <lineage>
        <taxon>Bacteria</taxon>
        <taxon>Bacillati</taxon>
        <taxon>Bacillota</taxon>
        <taxon>Bacilli</taxon>
        <taxon>Bacillales</taxon>
        <taxon>Thermoactinomycetaceae</taxon>
        <taxon>Kroppenstedtia</taxon>
    </lineage>
</organism>
<dbReference type="Gene3D" id="1.10.189.10">
    <property type="entry name" value="Pyruvate Phosphate Dikinase, domain 2"/>
    <property type="match status" value="1"/>
</dbReference>
<keyword evidence="6 14" id="KW-0479">Metal-binding</keyword>
<dbReference type="SUPFAM" id="SSF51621">
    <property type="entry name" value="Phosphoenolpyruvate/pyruvate domain"/>
    <property type="match status" value="1"/>
</dbReference>
<dbReference type="Proteomes" id="UP000503088">
    <property type="component" value="Chromosome"/>
</dbReference>
<evidence type="ECO:0000256" key="4">
    <source>
        <dbReference type="ARBA" id="ARBA00020138"/>
    </source>
</evidence>
<dbReference type="PIRSF" id="PIRSF000853">
    <property type="entry name" value="PPDK"/>
    <property type="match status" value="1"/>
</dbReference>
<feature type="domain" description="Pyruvate phosphate dikinase AMP/ATP-binding" evidence="17">
    <location>
        <begin position="303"/>
        <end position="353"/>
    </location>
</feature>
<dbReference type="InterPro" id="IPR040442">
    <property type="entry name" value="Pyrv_kinase-like_dom_sf"/>
</dbReference>
<dbReference type="GO" id="GO:0016301">
    <property type="term" value="F:kinase activity"/>
    <property type="evidence" value="ECO:0007669"/>
    <property type="project" value="UniProtKB-UniRule"/>
</dbReference>
<dbReference type="PANTHER" id="PTHR22931:SF9">
    <property type="entry name" value="PYRUVATE, PHOSPHATE DIKINASE 1, CHLOROPLASTIC"/>
    <property type="match status" value="1"/>
</dbReference>
<keyword evidence="9" id="KW-0067">ATP-binding</keyword>
<feature type="domain" description="PEP-utilising enzyme mobile" evidence="16">
    <location>
        <begin position="420"/>
        <end position="501"/>
    </location>
</feature>
<evidence type="ECO:0000313" key="19">
    <source>
        <dbReference type="EMBL" id="QKG84930.1"/>
    </source>
</evidence>
<evidence type="ECO:0000256" key="12">
    <source>
        <dbReference type="PIRSR" id="PIRSR000853-1"/>
    </source>
</evidence>
<dbReference type="KEGG" id="kpul:GXN76_10925"/>
<evidence type="ECO:0000256" key="3">
    <source>
        <dbReference type="ARBA" id="ARBA00011994"/>
    </source>
</evidence>
<comment type="similarity">
    <text evidence="2 11">Belongs to the PEP-utilizing enzyme family.</text>
</comment>
<evidence type="ECO:0000313" key="20">
    <source>
        <dbReference type="Proteomes" id="UP000503088"/>
    </source>
</evidence>
<feature type="binding site" evidence="14">
    <location>
        <position position="775"/>
    </location>
    <ligand>
        <name>Mg(2+)</name>
        <dbReference type="ChEBI" id="CHEBI:18420"/>
    </ligand>
</feature>